<proteinExistence type="predicted"/>
<organism evidence="2 3">
    <name type="scientific">Pseudolactococcus plantarum</name>
    <dbReference type="NCBI Taxonomy" id="1365"/>
    <lineage>
        <taxon>Bacteria</taxon>
        <taxon>Bacillati</taxon>
        <taxon>Bacillota</taxon>
        <taxon>Bacilli</taxon>
        <taxon>Lactobacillales</taxon>
        <taxon>Streptococcaceae</taxon>
        <taxon>Pseudolactococcus</taxon>
    </lineage>
</organism>
<dbReference type="EMBL" id="JXJX01000008">
    <property type="protein sequence ID" value="PCS06453.1"/>
    <property type="molecule type" value="Genomic_DNA"/>
</dbReference>
<feature type="transmembrane region" description="Helical" evidence="1">
    <location>
        <begin position="107"/>
        <end position="126"/>
    </location>
</feature>
<feature type="transmembrane region" description="Helical" evidence="1">
    <location>
        <begin position="138"/>
        <end position="162"/>
    </location>
</feature>
<protein>
    <submittedName>
        <fullName evidence="2">Uncharacterized protein</fullName>
    </submittedName>
</protein>
<dbReference type="STRING" id="1348632.GCA_001591745_01206"/>
<name>A0A2A5RZ11_9LACT</name>
<dbReference type="OrthoDB" id="2243782at2"/>
<comment type="caution">
    <text evidence="2">The sequence shown here is derived from an EMBL/GenBank/DDBJ whole genome shotgun (WGS) entry which is preliminary data.</text>
</comment>
<dbReference type="Proteomes" id="UP000242246">
    <property type="component" value="Unassembled WGS sequence"/>
</dbReference>
<dbReference type="AlphaFoldDB" id="A0A2A5RZ11"/>
<keyword evidence="1" id="KW-0472">Membrane</keyword>
<evidence type="ECO:0000313" key="2">
    <source>
        <dbReference type="EMBL" id="PCS06453.1"/>
    </source>
</evidence>
<evidence type="ECO:0000313" key="3">
    <source>
        <dbReference type="Proteomes" id="UP000242246"/>
    </source>
</evidence>
<gene>
    <name evidence="2" type="ORF">RU87_GL001662</name>
</gene>
<feature type="transmembrane region" description="Helical" evidence="1">
    <location>
        <begin position="174"/>
        <end position="194"/>
    </location>
</feature>
<reference evidence="2 3" key="1">
    <citation type="submission" date="2014-12" db="EMBL/GenBank/DDBJ databases">
        <title>Draft genome sequences of 10 type strains of Lactococcus.</title>
        <authorList>
            <person name="Sun Z."/>
            <person name="Zhong Z."/>
            <person name="Liu W."/>
            <person name="Zhang W."/>
            <person name="Zhang H."/>
        </authorList>
    </citation>
    <scope>NUCLEOTIDE SEQUENCE [LARGE SCALE GENOMIC DNA]</scope>
    <source>
        <strain evidence="2 3">DSM 20686</strain>
    </source>
</reference>
<keyword evidence="3" id="KW-1185">Reference proteome</keyword>
<accession>A0A2A5RZ11</accession>
<keyword evidence="1" id="KW-1133">Transmembrane helix</keyword>
<evidence type="ECO:0000256" key="1">
    <source>
        <dbReference type="SAM" id="Phobius"/>
    </source>
</evidence>
<sequence length="197" mass="22906">MTTLRQFLKSKQAEHLENRESLAKMTPDNRIYDELFVTHLFESYHLSEKDTKLVMDIIENVRSDILQAQDNGLSAQEYFGMPAPVLAREFIENLPDKKRGARIRRQILFPSYLVIFFGILLLSPWLGGGFTPKNIGLFVLLLILNVVSWGIGAYLPTWLFKLYPEKQMNYRMRLVNMVTTGFQVLFTIIILIMIKVF</sequence>
<keyword evidence="1" id="KW-0812">Transmembrane</keyword>
<dbReference type="RefSeq" id="WP_068163028.1">
    <property type="nucleotide sequence ID" value="NZ_JXJX01000008.1"/>
</dbReference>